<evidence type="ECO:0000256" key="2">
    <source>
        <dbReference type="ARBA" id="ARBA00004651"/>
    </source>
</evidence>
<dbReference type="SMART" id="SM00388">
    <property type="entry name" value="HisKA"/>
    <property type="match status" value="1"/>
</dbReference>
<comment type="subcellular location">
    <subcellularLocation>
        <location evidence="2">Cell membrane</location>
        <topology evidence="2">Multi-pass membrane protein</topology>
    </subcellularLocation>
</comment>
<evidence type="ECO:0000256" key="8">
    <source>
        <dbReference type="ARBA" id="ARBA00022777"/>
    </source>
</evidence>
<keyword evidence="4" id="KW-1003">Cell membrane</keyword>
<keyword evidence="10" id="KW-0472">Membrane</keyword>
<dbReference type="SUPFAM" id="SSF55874">
    <property type="entry name" value="ATPase domain of HSP90 chaperone/DNA topoisomerase II/histidine kinase"/>
    <property type="match status" value="1"/>
</dbReference>
<dbReference type="InterPro" id="IPR036890">
    <property type="entry name" value="HATPase_C_sf"/>
</dbReference>
<accession>A0AAJ6B083</accession>
<keyword evidence="6" id="KW-0808">Transferase</keyword>
<keyword evidence="10" id="KW-0812">Transmembrane</keyword>
<dbReference type="InterPro" id="IPR003594">
    <property type="entry name" value="HATPase_dom"/>
</dbReference>
<feature type="transmembrane region" description="Helical" evidence="10">
    <location>
        <begin position="54"/>
        <end position="72"/>
    </location>
</feature>
<evidence type="ECO:0000256" key="1">
    <source>
        <dbReference type="ARBA" id="ARBA00000085"/>
    </source>
</evidence>
<feature type="transmembrane region" description="Helical" evidence="10">
    <location>
        <begin position="162"/>
        <end position="181"/>
    </location>
</feature>
<dbReference type="Gene3D" id="3.30.565.10">
    <property type="entry name" value="Histidine kinase-like ATPase, C-terminal domain"/>
    <property type="match status" value="1"/>
</dbReference>
<dbReference type="InterPro" id="IPR036097">
    <property type="entry name" value="HisK_dim/P_sf"/>
</dbReference>
<dbReference type="InterPro" id="IPR004358">
    <property type="entry name" value="Sig_transdc_His_kin-like_C"/>
</dbReference>
<evidence type="ECO:0000256" key="4">
    <source>
        <dbReference type="ARBA" id="ARBA00022475"/>
    </source>
</evidence>
<evidence type="ECO:0000259" key="11">
    <source>
        <dbReference type="PROSITE" id="PS50109"/>
    </source>
</evidence>
<dbReference type="Gene3D" id="1.10.287.130">
    <property type="match status" value="1"/>
</dbReference>
<keyword evidence="7" id="KW-0547">Nucleotide-binding</keyword>
<feature type="transmembrane region" description="Helical" evidence="10">
    <location>
        <begin position="127"/>
        <end position="147"/>
    </location>
</feature>
<gene>
    <name evidence="12" type="ORF">P0Y65_17370</name>
</gene>
<dbReference type="InterPro" id="IPR005467">
    <property type="entry name" value="His_kinase_dom"/>
</dbReference>
<comment type="catalytic activity">
    <reaction evidence="1">
        <text>ATP + protein L-histidine = ADP + protein N-phospho-L-histidine.</text>
        <dbReference type="EC" id="2.7.13.3"/>
    </reaction>
</comment>
<dbReference type="PANTHER" id="PTHR44936">
    <property type="entry name" value="SENSOR PROTEIN CREC"/>
    <property type="match status" value="1"/>
</dbReference>
<dbReference type="EC" id="2.7.13.3" evidence="3"/>
<dbReference type="Proteomes" id="UP001217476">
    <property type="component" value="Chromosome"/>
</dbReference>
<keyword evidence="5" id="KW-0597">Phosphoprotein</keyword>
<dbReference type="Pfam" id="PF00512">
    <property type="entry name" value="HisKA"/>
    <property type="match status" value="1"/>
</dbReference>
<dbReference type="SUPFAM" id="SSF47384">
    <property type="entry name" value="Homodimeric domain of signal transducing histidine kinase"/>
    <property type="match status" value="1"/>
</dbReference>
<dbReference type="Pfam" id="PF25323">
    <property type="entry name" value="6TM_PilS"/>
    <property type="match status" value="1"/>
</dbReference>
<keyword evidence="8 12" id="KW-0418">Kinase</keyword>
<dbReference type="PROSITE" id="PS50109">
    <property type="entry name" value="HIS_KIN"/>
    <property type="match status" value="1"/>
</dbReference>
<evidence type="ECO:0000256" key="6">
    <source>
        <dbReference type="ARBA" id="ARBA00022679"/>
    </source>
</evidence>
<feature type="transmembrane region" description="Helical" evidence="10">
    <location>
        <begin position="92"/>
        <end position="115"/>
    </location>
</feature>
<evidence type="ECO:0000256" key="9">
    <source>
        <dbReference type="ARBA" id="ARBA00022840"/>
    </source>
</evidence>
<feature type="domain" description="Histidine kinase" evidence="11">
    <location>
        <begin position="218"/>
        <end position="433"/>
    </location>
</feature>
<evidence type="ECO:0000256" key="10">
    <source>
        <dbReference type="SAM" id="Phobius"/>
    </source>
</evidence>
<name>A0AAJ6B083_9HYPH</name>
<feature type="transmembrane region" description="Helical" evidence="10">
    <location>
        <begin position="25"/>
        <end position="47"/>
    </location>
</feature>
<organism evidence="12 13">
    <name type="scientific">Candidatus Devosia phytovorans</name>
    <dbReference type="NCBI Taxonomy" id="3121372"/>
    <lineage>
        <taxon>Bacteria</taxon>
        <taxon>Pseudomonadati</taxon>
        <taxon>Pseudomonadota</taxon>
        <taxon>Alphaproteobacteria</taxon>
        <taxon>Hyphomicrobiales</taxon>
        <taxon>Devosiaceae</taxon>
        <taxon>Devosia</taxon>
    </lineage>
</organism>
<dbReference type="GO" id="GO:0000155">
    <property type="term" value="F:phosphorelay sensor kinase activity"/>
    <property type="evidence" value="ECO:0007669"/>
    <property type="project" value="InterPro"/>
</dbReference>
<dbReference type="InterPro" id="IPR047770">
    <property type="entry name" value="RegB"/>
</dbReference>
<dbReference type="GO" id="GO:0005886">
    <property type="term" value="C:plasma membrane"/>
    <property type="evidence" value="ECO:0007669"/>
    <property type="project" value="UniProtKB-SubCell"/>
</dbReference>
<dbReference type="Pfam" id="PF02518">
    <property type="entry name" value="HATPase_c"/>
    <property type="match status" value="1"/>
</dbReference>
<dbReference type="NCBIfam" id="NF033792">
    <property type="entry name" value="ActS_PrrB_HisK"/>
    <property type="match status" value="1"/>
</dbReference>
<keyword evidence="10" id="KW-1133">Transmembrane helix</keyword>
<evidence type="ECO:0000256" key="5">
    <source>
        <dbReference type="ARBA" id="ARBA00022553"/>
    </source>
</evidence>
<dbReference type="CDD" id="cd00082">
    <property type="entry name" value="HisKA"/>
    <property type="match status" value="1"/>
</dbReference>
<dbReference type="GO" id="GO:0005524">
    <property type="term" value="F:ATP binding"/>
    <property type="evidence" value="ECO:0007669"/>
    <property type="project" value="UniProtKB-KW"/>
</dbReference>
<evidence type="ECO:0000313" key="12">
    <source>
        <dbReference type="EMBL" id="WEK03939.1"/>
    </source>
</evidence>
<evidence type="ECO:0000256" key="3">
    <source>
        <dbReference type="ARBA" id="ARBA00012438"/>
    </source>
</evidence>
<proteinExistence type="predicted"/>
<reference evidence="12" key="1">
    <citation type="submission" date="2023-03" db="EMBL/GenBank/DDBJ databases">
        <title>Andean soil-derived lignocellulolytic bacterial consortium as a source of novel taxa and putative plastic-active enzymes.</title>
        <authorList>
            <person name="Diaz-Garcia L."/>
            <person name="Chuvochina M."/>
            <person name="Feuerriegel G."/>
            <person name="Bunk B."/>
            <person name="Sproer C."/>
            <person name="Streit W.R."/>
            <person name="Rodriguez L.M."/>
            <person name="Overmann J."/>
            <person name="Jimenez D.J."/>
        </authorList>
    </citation>
    <scope>NUCLEOTIDE SEQUENCE</scope>
    <source>
        <strain evidence="12">MAG 4196</strain>
    </source>
</reference>
<dbReference type="PANTHER" id="PTHR44936:SF10">
    <property type="entry name" value="SENSOR PROTEIN RSTB"/>
    <property type="match status" value="1"/>
</dbReference>
<protein>
    <recommendedName>
        <fullName evidence="3">histidine kinase</fullName>
        <ecNumber evidence="3">2.7.13.3</ecNumber>
    </recommendedName>
</protein>
<evidence type="ECO:0000313" key="13">
    <source>
        <dbReference type="Proteomes" id="UP001217476"/>
    </source>
</evidence>
<dbReference type="SMART" id="SM00387">
    <property type="entry name" value="HATPase_c"/>
    <property type="match status" value="1"/>
</dbReference>
<keyword evidence="9" id="KW-0067">ATP-binding</keyword>
<evidence type="ECO:0000256" key="7">
    <source>
        <dbReference type="ARBA" id="ARBA00022741"/>
    </source>
</evidence>
<dbReference type="AlphaFoldDB" id="A0AAJ6B083"/>
<dbReference type="PRINTS" id="PR00344">
    <property type="entry name" value="BCTRLSENSOR"/>
</dbReference>
<dbReference type="InterPro" id="IPR050980">
    <property type="entry name" value="2C_sensor_his_kinase"/>
</dbReference>
<sequence length="441" mass="46941">MTMTQADGLPLPSTWRPLRLQTLVLLRWLAVSGQAIGVLFVAFGLGFPVPLVQCFALIGLSAGVNLWLVFHLGDSHQPTSRAAASQIVFDLLQLAGLLALTGGLHNPFSLLLLAPVSVSASTLPQRVTIALAALAVVLASILSVWHLPLPWEPTERIVFNRIYVIGIWVSIICGVVFISAYTMRVAHDARQIADALAATELALSRMERLSALDGLAAAAAHELGTPLSTIALAAKEMRADAEPGSDLADDVELIIAQAARCRAILAKLRNLGSEGDDPFAAVPLTDLLAEVARPHEGRGKAILFYYEKSSGPPPVFPRGVGLLYGLGNLIENASDFARTTVRIEAAWDHDAVSVSITDDGPGFALELIARLGEPYLTSRPRDPHGPDANKPGGLGLGVFIAKTLLERTGGRLAFENIAPDGHARARIVWPRKAIEAENPAV</sequence>
<dbReference type="InterPro" id="IPR003661">
    <property type="entry name" value="HisK_dim/P_dom"/>
</dbReference>
<dbReference type="EMBL" id="CP119312">
    <property type="protein sequence ID" value="WEK03939.1"/>
    <property type="molecule type" value="Genomic_DNA"/>
</dbReference>